<dbReference type="NCBIfam" id="NF000642">
    <property type="entry name" value="PRK00024.1"/>
    <property type="match status" value="1"/>
</dbReference>
<protein>
    <submittedName>
        <fullName evidence="9">JAB domain-containing protein</fullName>
    </submittedName>
</protein>
<keyword evidence="10" id="KW-1185">Reference proteome</keyword>
<dbReference type="PANTHER" id="PTHR30471">
    <property type="entry name" value="DNA REPAIR PROTEIN RADC"/>
    <property type="match status" value="1"/>
</dbReference>
<dbReference type="Gene3D" id="3.40.140.10">
    <property type="entry name" value="Cytidine Deaminase, domain 2"/>
    <property type="match status" value="1"/>
</dbReference>
<evidence type="ECO:0000313" key="10">
    <source>
        <dbReference type="Proteomes" id="UP000822142"/>
    </source>
</evidence>
<reference evidence="9 10" key="1">
    <citation type="journal article" date="2020" name="Cell Host Microbe">
        <title>Functional and Genomic Variation between Human-Derived Isolates of Lachnospiraceae Reveals Inter- and Intra-Species Diversity.</title>
        <authorList>
            <person name="Sorbara M.T."/>
            <person name="Littmann E.R."/>
            <person name="Fontana E."/>
            <person name="Moody T.U."/>
            <person name="Kohout C.E."/>
            <person name="Gjonbalaj M."/>
            <person name="Eaton V."/>
            <person name="Seok R."/>
            <person name="Leiner I.M."/>
            <person name="Pamer E.G."/>
        </authorList>
    </citation>
    <scope>NUCLEOTIDE SEQUENCE [LARGE SCALE GENOMIC DNA]</scope>
    <source>
        <strain evidence="9 10">MSK.15.26</strain>
    </source>
</reference>
<dbReference type="PROSITE" id="PS01302">
    <property type="entry name" value="UPF0758"/>
    <property type="match status" value="1"/>
</dbReference>
<evidence type="ECO:0000313" key="9">
    <source>
        <dbReference type="EMBL" id="NSJ87336.1"/>
    </source>
</evidence>
<dbReference type="PANTHER" id="PTHR30471:SF3">
    <property type="entry name" value="UPF0758 PROTEIN YEES-RELATED"/>
    <property type="match status" value="1"/>
</dbReference>
<dbReference type="PROSITE" id="PS50249">
    <property type="entry name" value="MPN"/>
    <property type="match status" value="1"/>
</dbReference>
<dbReference type="EMBL" id="JAAITA010000031">
    <property type="protein sequence ID" value="NSJ87336.1"/>
    <property type="molecule type" value="Genomic_DNA"/>
</dbReference>
<dbReference type="RefSeq" id="WP_173750172.1">
    <property type="nucleotide sequence ID" value="NZ_JAAITA010000031.1"/>
</dbReference>
<organism evidence="9 10">
    <name type="scientific">Blautia hansenii</name>
    <name type="common">Ruminococcus hansenii</name>
    <dbReference type="NCBI Taxonomy" id="1322"/>
    <lineage>
        <taxon>Bacteria</taxon>
        <taxon>Bacillati</taxon>
        <taxon>Bacillota</taxon>
        <taxon>Clostridia</taxon>
        <taxon>Lachnospirales</taxon>
        <taxon>Lachnospiraceae</taxon>
        <taxon>Blautia</taxon>
    </lineage>
</organism>
<keyword evidence="5" id="KW-0862">Zinc</keyword>
<proteinExistence type="inferred from homology"/>
<evidence type="ECO:0000256" key="3">
    <source>
        <dbReference type="ARBA" id="ARBA00022723"/>
    </source>
</evidence>
<evidence type="ECO:0000256" key="6">
    <source>
        <dbReference type="ARBA" id="ARBA00023049"/>
    </source>
</evidence>
<gene>
    <name evidence="9" type="ORF">G5A70_14425</name>
</gene>
<evidence type="ECO:0000256" key="5">
    <source>
        <dbReference type="ARBA" id="ARBA00022833"/>
    </source>
</evidence>
<evidence type="ECO:0000256" key="2">
    <source>
        <dbReference type="ARBA" id="ARBA00022670"/>
    </source>
</evidence>
<dbReference type="SUPFAM" id="SSF102712">
    <property type="entry name" value="JAB1/MPN domain"/>
    <property type="match status" value="1"/>
</dbReference>
<name>A0ABX2IEP7_BLAHA</name>
<dbReference type="CDD" id="cd08071">
    <property type="entry name" value="MPN_DUF2466"/>
    <property type="match status" value="1"/>
</dbReference>
<evidence type="ECO:0000256" key="4">
    <source>
        <dbReference type="ARBA" id="ARBA00022801"/>
    </source>
</evidence>
<dbReference type="Pfam" id="PF04002">
    <property type="entry name" value="RadC"/>
    <property type="match status" value="1"/>
</dbReference>
<evidence type="ECO:0000256" key="7">
    <source>
        <dbReference type="RuleBase" id="RU003797"/>
    </source>
</evidence>
<feature type="domain" description="MPN" evidence="8">
    <location>
        <begin position="109"/>
        <end position="231"/>
    </location>
</feature>
<evidence type="ECO:0000256" key="1">
    <source>
        <dbReference type="ARBA" id="ARBA00010243"/>
    </source>
</evidence>
<dbReference type="InterPro" id="IPR001405">
    <property type="entry name" value="UPF0758"/>
</dbReference>
<comment type="similarity">
    <text evidence="1 7">Belongs to the UPF0758 family.</text>
</comment>
<keyword evidence="2" id="KW-0645">Protease</keyword>
<dbReference type="InterPro" id="IPR037518">
    <property type="entry name" value="MPN"/>
</dbReference>
<dbReference type="Pfam" id="PF20582">
    <property type="entry name" value="UPF0758_N"/>
    <property type="match status" value="1"/>
</dbReference>
<keyword evidence="6" id="KW-0482">Metalloprotease</keyword>
<dbReference type="InterPro" id="IPR020891">
    <property type="entry name" value="UPF0758_CS"/>
</dbReference>
<dbReference type="Proteomes" id="UP000822142">
    <property type="component" value="Unassembled WGS sequence"/>
</dbReference>
<keyword evidence="4" id="KW-0378">Hydrolase</keyword>
<dbReference type="NCBIfam" id="TIGR00608">
    <property type="entry name" value="radc"/>
    <property type="match status" value="1"/>
</dbReference>
<dbReference type="InterPro" id="IPR025657">
    <property type="entry name" value="RadC_JAB"/>
</dbReference>
<evidence type="ECO:0000259" key="8">
    <source>
        <dbReference type="PROSITE" id="PS50249"/>
    </source>
</evidence>
<sequence length="231" mass="25584">MAEFKNMKQIPKDERPYEKCVRLGAQSLTDAELLAVLLRTGTVGSPSVHMAEEILSLSKDRKGLLGLHTLSLAQLKSVKGIGTVKAIQIKCIGELSKRIAQTTARKGLQFTQPGTIADYYMERLRHKEQEELICMMLDTKNHLLGEEMIFKGTVNGSFVSPREIFLTAMSYHAVGILLVHNHPSGDPTPSQADLDVTQRIAEAGELLGIPLLDHIIIGDCKYLSFRQQGIF</sequence>
<keyword evidence="3" id="KW-0479">Metal-binding</keyword>
<accession>A0ABX2IEP7</accession>
<comment type="caution">
    <text evidence="9">The sequence shown here is derived from an EMBL/GenBank/DDBJ whole genome shotgun (WGS) entry which is preliminary data.</text>
</comment>
<dbReference type="InterPro" id="IPR046778">
    <property type="entry name" value="UPF0758_N"/>
</dbReference>